<dbReference type="Pfam" id="PF02698">
    <property type="entry name" value="DUF218"/>
    <property type="match status" value="1"/>
</dbReference>
<evidence type="ECO:0000313" key="4">
    <source>
        <dbReference type="Proteomes" id="UP000008922"/>
    </source>
</evidence>
<accession>E8MYK1</accession>
<dbReference type="RefSeq" id="WP_013560704.1">
    <property type="nucleotide sequence ID" value="NC_014960.1"/>
</dbReference>
<feature type="domain" description="DUF218" evidence="2">
    <location>
        <begin position="78"/>
        <end position="254"/>
    </location>
</feature>
<keyword evidence="1" id="KW-0472">Membrane</keyword>
<evidence type="ECO:0000256" key="1">
    <source>
        <dbReference type="SAM" id="Phobius"/>
    </source>
</evidence>
<dbReference type="Gene3D" id="3.40.50.620">
    <property type="entry name" value="HUPs"/>
    <property type="match status" value="1"/>
</dbReference>
<dbReference type="PANTHER" id="PTHR30336">
    <property type="entry name" value="INNER MEMBRANE PROTEIN, PROBABLE PERMEASE"/>
    <property type="match status" value="1"/>
</dbReference>
<evidence type="ECO:0000259" key="2">
    <source>
        <dbReference type="Pfam" id="PF02698"/>
    </source>
</evidence>
<dbReference type="Proteomes" id="UP000008922">
    <property type="component" value="Chromosome"/>
</dbReference>
<dbReference type="InterPro" id="IPR003848">
    <property type="entry name" value="DUF218"/>
</dbReference>
<proteinExistence type="predicted"/>
<evidence type="ECO:0000313" key="3">
    <source>
        <dbReference type="EMBL" id="BAJ64337.1"/>
    </source>
</evidence>
<feature type="transmembrane region" description="Helical" evidence="1">
    <location>
        <begin position="37"/>
        <end position="56"/>
    </location>
</feature>
<dbReference type="EMBL" id="AP012029">
    <property type="protein sequence ID" value="BAJ64337.1"/>
    <property type="molecule type" value="Genomic_DNA"/>
</dbReference>
<dbReference type="OrthoDB" id="9782395at2"/>
<dbReference type="KEGG" id="atm:ANT_23110"/>
<keyword evidence="4" id="KW-1185">Reference proteome</keyword>
<feature type="transmembrane region" description="Helical" evidence="1">
    <location>
        <begin position="12"/>
        <end position="30"/>
    </location>
</feature>
<protein>
    <recommendedName>
        <fullName evidence="2">DUF218 domain-containing protein</fullName>
    </recommendedName>
</protein>
<organism evidence="3 4">
    <name type="scientific">Anaerolinea thermophila (strain DSM 14523 / JCM 11388 / NBRC 100420 / UNI-1)</name>
    <dbReference type="NCBI Taxonomy" id="926569"/>
    <lineage>
        <taxon>Bacteria</taxon>
        <taxon>Bacillati</taxon>
        <taxon>Chloroflexota</taxon>
        <taxon>Anaerolineae</taxon>
        <taxon>Anaerolineales</taxon>
        <taxon>Anaerolineaceae</taxon>
        <taxon>Anaerolinea</taxon>
    </lineage>
</organism>
<keyword evidence="1" id="KW-0812">Transmembrane</keyword>
<name>E8MYK1_ANATU</name>
<dbReference type="GO" id="GO:0043164">
    <property type="term" value="P:Gram-negative-bacterium-type cell wall biogenesis"/>
    <property type="evidence" value="ECO:0007669"/>
    <property type="project" value="TreeGrafter"/>
</dbReference>
<dbReference type="GO" id="GO:0005886">
    <property type="term" value="C:plasma membrane"/>
    <property type="evidence" value="ECO:0007669"/>
    <property type="project" value="TreeGrafter"/>
</dbReference>
<sequence length="264" mass="29418">MFVFLSKLLAPFLYPLGMALVLLALSLFKWKNIRWRNLFTGLALFILLVSSNRWVATTLARSLEWQYLPNEPISSAPAMVVLGGGTEPAFPPRSQPEVNSAGDRVLYAAALYQQGKAPLVIVSGGNVAFRGEQSSTPASDMRHLLKMLGVPPEAILEEDQSQNTYENALYCAKLLKERHIQRVILVTSALHMPRSVKLFEKQGIEVIPAPADFAVPFQEWEDLLHAPIPAQLVALLPSSSNLQLTTNVLHEYIGILVYWMRGWL</sequence>
<dbReference type="STRING" id="926569.ANT_23110"/>
<dbReference type="AlphaFoldDB" id="E8MYK1"/>
<dbReference type="InterPro" id="IPR014729">
    <property type="entry name" value="Rossmann-like_a/b/a_fold"/>
</dbReference>
<dbReference type="eggNOG" id="COG1434">
    <property type="taxonomic scope" value="Bacteria"/>
</dbReference>
<dbReference type="InterPro" id="IPR051599">
    <property type="entry name" value="Cell_Envelope_Assoc"/>
</dbReference>
<dbReference type="HOGENOM" id="CLU_053514_1_1_0"/>
<dbReference type="CDD" id="cd06259">
    <property type="entry name" value="YdcF-like"/>
    <property type="match status" value="1"/>
</dbReference>
<dbReference type="InParanoid" id="E8MYK1"/>
<dbReference type="PANTHER" id="PTHR30336:SF4">
    <property type="entry name" value="ENVELOPE BIOGENESIS FACTOR ELYC"/>
    <property type="match status" value="1"/>
</dbReference>
<reference evidence="3 4" key="1">
    <citation type="submission" date="2010-12" db="EMBL/GenBank/DDBJ databases">
        <title>Whole genome sequence of Anaerolinea thermophila UNI-1.</title>
        <authorList>
            <person name="Narita-Yamada S."/>
            <person name="Kishi E."/>
            <person name="Watanabe Y."/>
            <person name="Takasaki K."/>
            <person name="Ankai A."/>
            <person name="Oguchi A."/>
            <person name="Fukui S."/>
            <person name="Takahashi M."/>
            <person name="Yashiro I."/>
            <person name="Hosoyama A."/>
            <person name="Sekiguchi Y."/>
            <person name="Hanada S."/>
            <person name="Fujita N."/>
        </authorList>
    </citation>
    <scope>NUCLEOTIDE SEQUENCE [LARGE SCALE GENOMIC DNA]</scope>
    <source>
        <strain evidence="4">DSM 14523 / JCM 11388 / NBRC 100420 / UNI-1</strain>
    </source>
</reference>
<keyword evidence="1" id="KW-1133">Transmembrane helix</keyword>
<dbReference type="GO" id="GO:0000270">
    <property type="term" value="P:peptidoglycan metabolic process"/>
    <property type="evidence" value="ECO:0007669"/>
    <property type="project" value="TreeGrafter"/>
</dbReference>
<gene>
    <name evidence="3" type="ordered locus">ANT_23110</name>
</gene>